<reference evidence="3 4" key="1">
    <citation type="submission" date="2018-10" db="EMBL/GenBank/DDBJ databases">
        <title>Genomic Encyclopedia of Archaeal and Bacterial Type Strains, Phase II (KMG-II): from individual species to whole genera.</title>
        <authorList>
            <person name="Goeker M."/>
        </authorList>
    </citation>
    <scope>NUCLEOTIDE SEQUENCE [LARGE SCALE GENOMIC DNA]</scope>
    <source>
        <strain evidence="3 4">DSM 25217</strain>
    </source>
</reference>
<dbReference type="SUPFAM" id="SSF52172">
    <property type="entry name" value="CheY-like"/>
    <property type="match status" value="1"/>
</dbReference>
<sequence>MFDEGLRFESMVEIGELSFLLACRNLQMGQGLKAALWQKRPQKIAIVGDNIAAVNAMEQHRYTFFFIEDNFPELGGLDFARFVRLTTGPSSVAPIIFALSDPQRESVLAARNAGVNKIVALPLTGQALVNHINAVLTNLRPFVQNSSYNGPCRRTSKPQKRAVERRSADDGLIPVKVWTKFWLS</sequence>
<evidence type="ECO:0000313" key="3">
    <source>
        <dbReference type="EMBL" id="RMB02656.1"/>
    </source>
</evidence>
<dbReference type="InterPro" id="IPR011006">
    <property type="entry name" value="CheY-like_superfamily"/>
</dbReference>
<comment type="caution">
    <text evidence="3">The sequence shown here is derived from an EMBL/GenBank/DDBJ whole genome shotgun (WGS) entry which is preliminary data.</text>
</comment>
<feature type="domain" description="Response regulatory" evidence="2">
    <location>
        <begin position="18"/>
        <end position="136"/>
    </location>
</feature>
<dbReference type="AlphaFoldDB" id="A0A3M0C780"/>
<evidence type="ECO:0000259" key="2">
    <source>
        <dbReference type="PROSITE" id="PS50110"/>
    </source>
</evidence>
<protein>
    <recommendedName>
        <fullName evidence="2">Response regulatory domain-containing protein</fullName>
    </recommendedName>
</protein>
<proteinExistence type="predicted"/>
<dbReference type="InterPro" id="IPR001789">
    <property type="entry name" value="Sig_transdc_resp-reg_receiver"/>
</dbReference>
<dbReference type="InParanoid" id="A0A3M0C780"/>
<dbReference type="GO" id="GO:0000160">
    <property type="term" value="P:phosphorelay signal transduction system"/>
    <property type="evidence" value="ECO:0007669"/>
    <property type="project" value="InterPro"/>
</dbReference>
<name>A0A3M0C780_9PROT</name>
<comment type="caution">
    <text evidence="1">Lacks conserved residue(s) required for the propagation of feature annotation.</text>
</comment>
<accession>A0A3M0C780</accession>
<evidence type="ECO:0000313" key="4">
    <source>
        <dbReference type="Proteomes" id="UP000271227"/>
    </source>
</evidence>
<gene>
    <name evidence="3" type="ORF">BXY39_3006</name>
</gene>
<organism evidence="3 4">
    <name type="scientific">Eilatimonas milleporae</name>
    <dbReference type="NCBI Taxonomy" id="911205"/>
    <lineage>
        <taxon>Bacteria</taxon>
        <taxon>Pseudomonadati</taxon>
        <taxon>Pseudomonadota</taxon>
        <taxon>Alphaproteobacteria</taxon>
        <taxon>Kordiimonadales</taxon>
        <taxon>Kordiimonadaceae</taxon>
        <taxon>Eilatimonas</taxon>
    </lineage>
</organism>
<dbReference type="OrthoDB" id="9786548at2"/>
<evidence type="ECO:0000256" key="1">
    <source>
        <dbReference type="PROSITE-ProRule" id="PRU00169"/>
    </source>
</evidence>
<dbReference type="RefSeq" id="WP_121939673.1">
    <property type="nucleotide sequence ID" value="NZ_REFR01000014.1"/>
</dbReference>
<dbReference type="Proteomes" id="UP000271227">
    <property type="component" value="Unassembled WGS sequence"/>
</dbReference>
<dbReference type="EMBL" id="REFR01000014">
    <property type="protein sequence ID" value="RMB02656.1"/>
    <property type="molecule type" value="Genomic_DNA"/>
</dbReference>
<dbReference type="PROSITE" id="PS50110">
    <property type="entry name" value="RESPONSE_REGULATORY"/>
    <property type="match status" value="1"/>
</dbReference>
<keyword evidence="4" id="KW-1185">Reference proteome</keyword>
<dbReference type="Gene3D" id="3.40.50.2300">
    <property type="match status" value="1"/>
</dbReference>